<sequence>MRPTSLRADPSGTRPRWAARGRHPTITTVADSLVMVNGLPGAGKSTLAPRLARALAATSLSKDAVKEALAFATPTDLHGAIGAIAMDVVWRLAARAAGVVVVDSWWFRPRDLGFARAGLQVAGADQVVEVWCDTPLDVARRRYDARRRHAVHDDHRDMAHEWAVWASQGVPLGIAPVVRVDTTSPVDIDELAAQVARLLT</sequence>
<dbReference type="GO" id="GO:0016301">
    <property type="term" value="F:kinase activity"/>
    <property type="evidence" value="ECO:0007669"/>
    <property type="project" value="UniProtKB-KW"/>
</dbReference>
<dbReference type="InterPro" id="IPR027417">
    <property type="entry name" value="P-loop_NTPase"/>
</dbReference>
<proteinExistence type="predicted"/>
<dbReference type="SUPFAM" id="SSF52540">
    <property type="entry name" value="P-loop containing nucleoside triphosphate hydrolases"/>
    <property type="match status" value="1"/>
</dbReference>
<dbReference type="PANTHER" id="PTHR37807:SF3">
    <property type="entry name" value="OS07G0160300 PROTEIN"/>
    <property type="match status" value="1"/>
</dbReference>
<protein>
    <submittedName>
        <fullName evidence="1">Putative kinase</fullName>
    </submittedName>
</protein>
<name>A0A4Q7M3N9_9MICO</name>
<reference evidence="1 2" key="1">
    <citation type="submission" date="2019-02" db="EMBL/GenBank/DDBJ databases">
        <title>Sequencing the genomes of 1000 actinobacteria strains.</title>
        <authorList>
            <person name="Klenk H.-P."/>
        </authorList>
    </citation>
    <scope>NUCLEOTIDE SEQUENCE [LARGE SCALE GENOMIC DNA]</scope>
    <source>
        <strain evidence="1 2">DSM 16932</strain>
    </source>
</reference>
<dbReference type="Proteomes" id="UP000293852">
    <property type="component" value="Unassembled WGS sequence"/>
</dbReference>
<evidence type="ECO:0000313" key="1">
    <source>
        <dbReference type="EMBL" id="RZS61951.1"/>
    </source>
</evidence>
<dbReference type="Pfam" id="PF13671">
    <property type="entry name" value="AAA_33"/>
    <property type="match status" value="1"/>
</dbReference>
<dbReference type="EMBL" id="SGWX01000001">
    <property type="protein sequence ID" value="RZS61951.1"/>
    <property type="molecule type" value="Genomic_DNA"/>
</dbReference>
<gene>
    <name evidence="1" type="ORF">EV386_2267</name>
</gene>
<keyword evidence="1" id="KW-0418">Kinase</keyword>
<dbReference type="Gene3D" id="3.40.50.300">
    <property type="entry name" value="P-loop containing nucleotide triphosphate hydrolases"/>
    <property type="match status" value="1"/>
</dbReference>
<dbReference type="AlphaFoldDB" id="A0A4Q7M3N9"/>
<keyword evidence="1" id="KW-0808">Transferase</keyword>
<comment type="caution">
    <text evidence="1">The sequence shown here is derived from an EMBL/GenBank/DDBJ whole genome shotgun (WGS) entry which is preliminary data.</text>
</comment>
<dbReference type="PANTHER" id="PTHR37807">
    <property type="entry name" value="OS07G0160300 PROTEIN"/>
    <property type="match status" value="1"/>
</dbReference>
<organism evidence="1 2">
    <name type="scientific">Xylanimonas ulmi</name>
    <dbReference type="NCBI Taxonomy" id="228973"/>
    <lineage>
        <taxon>Bacteria</taxon>
        <taxon>Bacillati</taxon>
        <taxon>Actinomycetota</taxon>
        <taxon>Actinomycetes</taxon>
        <taxon>Micrococcales</taxon>
        <taxon>Promicromonosporaceae</taxon>
        <taxon>Xylanimonas</taxon>
    </lineage>
</organism>
<evidence type="ECO:0000313" key="2">
    <source>
        <dbReference type="Proteomes" id="UP000293852"/>
    </source>
</evidence>
<keyword evidence="2" id="KW-1185">Reference proteome</keyword>
<accession>A0A4Q7M3N9</accession>